<evidence type="ECO:0000313" key="2">
    <source>
        <dbReference type="Proteomes" id="UP001595846"/>
    </source>
</evidence>
<dbReference type="InterPro" id="IPR036388">
    <property type="entry name" value="WH-like_DNA-bd_sf"/>
</dbReference>
<gene>
    <name evidence="1" type="ORF">ACFOUR_11275</name>
</gene>
<reference evidence="1 2" key="1">
    <citation type="journal article" date="2019" name="Int. J. Syst. Evol. Microbiol.">
        <title>The Global Catalogue of Microorganisms (GCM) 10K type strain sequencing project: providing services to taxonomists for standard genome sequencing and annotation.</title>
        <authorList>
            <consortium name="The Broad Institute Genomics Platform"/>
            <consortium name="The Broad Institute Genome Sequencing Center for Infectious Disease"/>
            <person name="Wu L."/>
            <person name="Ma J."/>
        </authorList>
    </citation>
    <scope>NUCLEOTIDE SEQUENCE [LARGE SCALE GENOMIC DNA]</scope>
    <source>
        <strain evidence="1 2">IBRC-M 10256</strain>
    </source>
</reference>
<comment type="caution">
    <text evidence="1">The sequence shown here is derived from an EMBL/GenBank/DDBJ whole genome shotgun (WGS) entry which is preliminary data.</text>
</comment>
<proteinExistence type="predicted"/>
<dbReference type="Proteomes" id="UP001595846">
    <property type="component" value="Unassembled WGS sequence"/>
</dbReference>
<dbReference type="SUPFAM" id="SSF46785">
    <property type="entry name" value="Winged helix' DNA-binding domain"/>
    <property type="match status" value="1"/>
</dbReference>
<dbReference type="RefSeq" id="WP_256532776.1">
    <property type="nucleotide sequence ID" value="NZ_CP101824.1"/>
</dbReference>
<organism evidence="1 2">
    <name type="scientific">Halovivax cerinus</name>
    <dbReference type="NCBI Taxonomy" id="1487865"/>
    <lineage>
        <taxon>Archaea</taxon>
        <taxon>Methanobacteriati</taxon>
        <taxon>Methanobacteriota</taxon>
        <taxon>Stenosarchaea group</taxon>
        <taxon>Halobacteria</taxon>
        <taxon>Halobacteriales</taxon>
        <taxon>Natrialbaceae</taxon>
        <taxon>Halovivax</taxon>
    </lineage>
</organism>
<dbReference type="Gene3D" id="1.10.10.10">
    <property type="entry name" value="Winged helix-like DNA-binding domain superfamily/Winged helix DNA-binding domain"/>
    <property type="match status" value="1"/>
</dbReference>
<protein>
    <submittedName>
        <fullName evidence="1">ArsR family transcriptional regulator</fullName>
    </submittedName>
</protein>
<name>A0ABD5NQE9_9EURY</name>
<dbReference type="GeneID" id="73901881"/>
<dbReference type="EMBL" id="JBHSAQ010000009">
    <property type="protein sequence ID" value="MFC3958943.1"/>
    <property type="molecule type" value="Genomic_DNA"/>
</dbReference>
<keyword evidence="2" id="KW-1185">Reference proteome</keyword>
<sequence>MSDLDVLEFLDGHELDDFTAPPATIAKNMDPTKGTIQQRVRILNAAGLIEKEDEKGGYYRLTGLGRRYLEAELLDEEEDQLKEFDPSDV</sequence>
<dbReference type="InterPro" id="IPR036390">
    <property type="entry name" value="WH_DNA-bd_sf"/>
</dbReference>
<evidence type="ECO:0000313" key="1">
    <source>
        <dbReference type="EMBL" id="MFC3958943.1"/>
    </source>
</evidence>
<dbReference type="AlphaFoldDB" id="A0ABD5NQE9"/>
<accession>A0ABD5NQE9</accession>